<reference evidence="3 4" key="1">
    <citation type="submission" date="2016-12" db="EMBL/GenBank/DDBJ databases">
        <title>The genomes of Aspergillus section Nigri reveals drivers in fungal speciation.</title>
        <authorList>
            <consortium name="DOE Joint Genome Institute"/>
            <person name="Vesth T.C."/>
            <person name="Nybo J."/>
            <person name="Theobald S."/>
            <person name="Brandl J."/>
            <person name="Frisvad J.C."/>
            <person name="Nielsen K.F."/>
            <person name="Lyhne E.K."/>
            <person name="Kogle M.E."/>
            <person name="Kuo A."/>
            <person name="Riley R."/>
            <person name="Clum A."/>
            <person name="Nolan M."/>
            <person name="Lipzen A."/>
            <person name="Salamov A."/>
            <person name="Henrissat B."/>
            <person name="Wiebenga A."/>
            <person name="De Vries R.P."/>
            <person name="Grigoriev I.V."/>
            <person name="Mortensen U.H."/>
            <person name="Andersen M.R."/>
            <person name="Baker S.E."/>
        </authorList>
    </citation>
    <scope>NUCLEOTIDE SEQUENCE [LARGE SCALE GENOMIC DNA]</scope>
    <source>
        <strain evidence="3 4">JOP 1030-1</strain>
    </source>
</reference>
<evidence type="ECO:0000313" key="4">
    <source>
        <dbReference type="Proteomes" id="UP000248349"/>
    </source>
</evidence>
<dbReference type="PROSITE" id="PS00028">
    <property type="entry name" value="ZINC_FINGER_C2H2_1"/>
    <property type="match status" value="1"/>
</dbReference>
<dbReference type="OrthoDB" id="6133115at2759"/>
<dbReference type="AlphaFoldDB" id="A0A318Z2G6"/>
<evidence type="ECO:0000259" key="2">
    <source>
        <dbReference type="PROSITE" id="PS00028"/>
    </source>
</evidence>
<dbReference type="RefSeq" id="XP_025426556.1">
    <property type="nucleotide sequence ID" value="XM_025577726.1"/>
</dbReference>
<feature type="domain" description="C2H2-type" evidence="2">
    <location>
        <begin position="268"/>
        <end position="292"/>
    </location>
</feature>
<feature type="compositionally biased region" description="Acidic residues" evidence="1">
    <location>
        <begin position="498"/>
        <end position="573"/>
    </location>
</feature>
<dbReference type="STRING" id="1450539.A0A318Z2G6"/>
<feature type="region of interest" description="Disordered" evidence="1">
    <location>
        <begin position="485"/>
        <end position="624"/>
    </location>
</feature>
<organism evidence="3 4">
    <name type="scientific">Aspergillus saccharolyticus JOP 1030-1</name>
    <dbReference type="NCBI Taxonomy" id="1450539"/>
    <lineage>
        <taxon>Eukaryota</taxon>
        <taxon>Fungi</taxon>
        <taxon>Dikarya</taxon>
        <taxon>Ascomycota</taxon>
        <taxon>Pezizomycotina</taxon>
        <taxon>Eurotiomycetes</taxon>
        <taxon>Eurotiomycetidae</taxon>
        <taxon>Eurotiales</taxon>
        <taxon>Aspergillaceae</taxon>
        <taxon>Aspergillus</taxon>
        <taxon>Aspergillus subgen. Circumdati</taxon>
    </lineage>
</organism>
<feature type="compositionally biased region" description="Basic and acidic residues" evidence="1">
    <location>
        <begin position="375"/>
        <end position="393"/>
    </location>
</feature>
<accession>A0A318Z2G6</accession>
<evidence type="ECO:0000256" key="1">
    <source>
        <dbReference type="SAM" id="MobiDB-lite"/>
    </source>
</evidence>
<dbReference type="Proteomes" id="UP000248349">
    <property type="component" value="Unassembled WGS sequence"/>
</dbReference>
<feature type="compositionally biased region" description="Basic and acidic residues" evidence="1">
    <location>
        <begin position="198"/>
        <end position="209"/>
    </location>
</feature>
<feature type="compositionally biased region" description="Basic residues" evidence="1">
    <location>
        <begin position="595"/>
        <end position="611"/>
    </location>
</feature>
<dbReference type="GeneID" id="37078955"/>
<dbReference type="InterPro" id="IPR013087">
    <property type="entry name" value="Znf_C2H2_type"/>
</dbReference>
<gene>
    <name evidence="3" type="ORF">BP01DRAFT_387241</name>
</gene>
<evidence type="ECO:0000313" key="3">
    <source>
        <dbReference type="EMBL" id="PYH40574.1"/>
    </source>
</evidence>
<sequence length="624" mass="72326">MNHLTSAFSTKTLYRQAQICGEMLQNLVETRVQKTLSFEDVNDRFRRFVKESQFLTSERKSEQYQKWDPETKHLFTELFRHMRFNLFALYISTRVTLLEEVYKCIDKMREHLLDSDAWREWHKSPCARQHGSSFTYAVLDTDKNDVTSQFQDLVSLMIEQMFPSIDPKLHAQLRTMIIDRRIAIGYHQHKRHRRRSEPKHWKTTRERGRSKARSSAMPDVFQWPAMPVCKRDQTDLTCPYCMTYFPVDEFDAAGWEYHVIHDVRPFLCLWDSCTSAFGSVGTWLKHMDNHRHSSTRKRSLEFKHCPFCGLREDDRGAREKSKEGLLRHIADHLETLALLALPGPMDVLLEKHIQGTRIGIRSCIDSTRTARKHYNRSERVARTTVKDDAESRSSLDLCDPENVVTPSSSKRSIRASLEVYHETDTDEHCSANKWDYEDADSAHEEDLKGDPEANPFVDQTEVSQAENSNEKVLEEAQALHCDDKDYLEDSETDAHDDQSEDETGDAYEENAEENQEDQPEDEAEDFLEENAEECLDSLGEEPEDDIAADPSEEEPEIDLEDTPEDADAEEQAQEDSPKEEGEAEPPADQESTLSKTRKRITFSKPKSKPMSRSRIPLWVSATRC</sequence>
<dbReference type="EMBL" id="KZ821282">
    <property type="protein sequence ID" value="PYH40574.1"/>
    <property type="molecule type" value="Genomic_DNA"/>
</dbReference>
<protein>
    <recommendedName>
        <fullName evidence="2">C2H2-type domain-containing protein</fullName>
    </recommendedName>
</protein>
<keyword evidence="4" id="KW-1185">Reference proteome</keyword>
<name>A0A318Z2G6_9EURO</name>
<feature type="region of interest" description="Disordered" evidence="1">
    <location>
        <begin position="193"/>
        <end position="213"/>
    </location>
</feature>
<proteinExistence type="predicted"/>
<feature type="region of interest" description="Disordered" evidence="1">
    <location>
        <begin position="375"/>
        <end position="411"/>
    </location>
</feature>